<comment type="caution">
    <text evidence="2">The sequence shown here is derived from an EMBL/GenBank/DDBJ whole genome shotgun (WGS) entry which is preliminary data.</text>
</comment>
<dbReference type="EMBL" id="LIIN01000044">
    <property type="protein sequence ID" value="KZX21316.1"/>
    <property type="molecule type" value="Genomic_DNA"/>
</dbReference>
<dbReference type="AlphaFoldDB" id="A0A166HXT9"/>
<feature type="compositionally biased region" description="Polar residues" evidence="1">
    <location>
        <begin position="167"/>
        <end position="183"/>
    </location>
</feature>
<dbReference type="Proteomes" id="UP000076717">
    <property type="component" value="Unassembled WGS sequence"/>
</dbReference>
<keyword evidence="3" id="KW-1185">Reference proteome</keyword>
<evidence type="ECO:0000256" key="1">
    <source>
        <dbReference type="SAM" id="MobiDB-lite"/>
    </source>
</evidence>
<organism evidence="2 3">
    <name type="scientific">Rathayibacter tanaceti</name>
    <dbReference type="NCBI Taxonomy" id="1671680"/>
    <lineage>
        <taxon>Bacteria</taxon>
        <taxon>Bacillati</taxon>
        <taxon>Actinomycetota</taxon>
        <taxon>Actinomycetes</taxon>
        <taxon>Micrococcales</taxon>
        <taxon>Microbacteriaceae</taxon>
        <taxon>Rathayibacter</taxon>
    </lineage>
</organism>
<protein>
    <submittedName>
        <fullName evidence="2">Uncharacterized protein</fullName>
    </submittedName>
</protein>
<proteinExistence type="predicted"/>
<name>A0A166HXT9_9MICO</name>
<feature type="region of interest" description="Disordered" evidence="1">
    <location>
        <begin position="160"/>
        <end position="208"/>
    </location>
</feature>
<evidence type="ECO:0000313" key="2">
    <source>
        <dbReference type="EMBL" id="KZX21316.1"/>
    </source>
</evidence>
<accession>A0A166HXT9</accession>
<dbReference type="RefSeq" id="WP_068210414.1">
    <property type="nucleotide sequence ID" value="NZ_LIIN01000044.1"/>
</dbReference>
<reference evidence="2 3" key="1">
    <citation type="submission" date="2015-08" db="EMBL/GenBank/DDBJ databases">
        <title>Draft Genome Sequence of Rathayibacter sp. Strain VKM Ac-2596 Isolated from Leaf Gall Induced by Plant-Parasitic Nematodes.</title>
        <authorList>
            <person name="Vasilenko O.V."/>
            <person name="Starodumova I.P."/>
            <person name="Tarlachkov S.V."/>
            <person name="Dorofeeva L.V."/>
            <person name="Evtushenko L.I."/>
        </authorList>
    </citation>
    <scope>NUCLEOTIDE SEQUENCE [LARGE SCALE GENOMIC DNA]</scope>
    <source>
        <strain evidence="2 3">VKM Ac-2596</strain>
    </source>
</reference>
<sequence>MTFREHRPAPRGINLAAQAAARWMTGFGWSTRGSTAGLRVFGNVLDDEDFTIARVWHTARRVDRRSERWGVAVVLVVEGTLSVRSDGFHAILSEGQGLVHRTSSALSVESEQPHGTVEVLLGNDYLDRYWNDVPERPVVLGTDLASSRVLLATTMSTLSSTVKPGETTGSRSGPRSRTWSTPCSSRRGLSSGRRLRPTRLGWSVGPCR</sequence>
<evidence type="ECO:0000313" key="3">
    <source>
        <dbReference type="Proteomes" id="UP000076717"/>
    </source>
</evidence>
<gene>
    <name evidence="2" type="ORF">ACH61_01549</name>
</gene>